<accession>A0A6A6LL15</accession>
<dbReference type="InterPro" id="IPR045314">
    <property type="entry name" value="bZIP_plant_GBF1"/>
</dbReference>
<proteinExistence type="predicted"/>
<reference evidence="8 9" key="1">
    <citation type="journal article" date="2020" name="Mol. Plant">
        <title>The Chromosome-Based Rubber Tree Genome Provides New Insights into Spurge Genome Evolution and Rubber Biosynthesis.</title>
        <authorList>
            <person name="Liu J."/>
            <person name="Shi C."/>
            <person name="Shi C.C."/>
            <person name="Li W."/>
            <person name="Zhang Q.J."/>
            <person name="Zhang Y."/>
            <person name="Li K."/>
            <person name="Lu H.F."/>
            <person name="Shi C."/>
            <person name="Zhu S.T."/>
            <person name="Xiao Z.Y."/>
            <person name="Nan H."/>
            <person name="Yue Y."/>
            <person name="Zhu X.G."/>
            <person name="Wu Y."/>
            <person name="Hong X.N."/>
            <person name="Fan G.Y."/>
            <person name="Tong Y."/>
            <person name="Zhang D."/>
            <person name="Mao C.L."/>
            <person name="Liu Y.L."/>
            <person name="Hao S.J."/>
            <person name="Liu W.Q."/>
            <person name="Lv M.Q."/>
            <person name="Zhang H.B."/>
            <person name="Liu Y."/>
            <person name="Hu-Tang G.R."/>
            <person name="Wang J.P."/>
            <person name="Wang J.H."/>
            <person name="Sun Y.H."/>
            <person name="Ni S.B."/>
            <person name="Chen W.B."/>
            <person name="Zhang X.C."/>
            <person name="Jiao Y.N."/>
            <person name="Eichler E.E."/>
            <person name="Li G.H."/>
            <person name="Liu X."/>
            <person name="Gao L.Z."/>
        </authorList>
    </citation>
    <scope>NUCLEOTIDE SEQUENCE [LARGE SCALE GENOMIC DNA]</scope>
    <source>
        <strain evidence="9">cv. GT1</strain>
        <tissue evidence="8">Leaf</tissue>
    </source>
</reference>
<dbReference type="SUPFAM" id="SSF57959">
    <property type="entry name" value="Leucine zipper domain"/>
    <property type="match status" value="1"/>
</dbReference>
<dbReference type="Proteomes" id="UP000467840">
    <property type="component" value="Chromosome 4"/>
</dbReference>
<comment type="caution">
    <text evidence="8">The sequence shown here is derived from an EMBL/GenBank/DDBJ whole genome shotgun (WGS) entry which is preliminary data.</text>
</comment>
<evidence type="ECO:0000256" key="4">
    <source>
        <dbReference type="ARBA" id="ARBA00023163"/>
    </source>
</evidence>
<name>A0A6A6LL15_HEVBR</name>
<dbReference type="GO" id="GO:0005634">
    <property type="term" value="C:nucleus"/>
    <property type="evidence" value="ECO:0007669"/>
    <property type="project" value="UniProtKB-SubCell"/>
</dbReference>
<evidence type="ECO:0000313" key="9">
    <source>
        <dbReference type="Proteomes" id="UP000467840"/>
    </source>
</evidence>
<keyword evidence="5" id="KW-0539">Nucleus</keyword>
<dbReference type="InterPro" id="IPR004827">
    <property type="entry name" value="bZIP"/>
</dbReference>
<evidence type="ECO:0000256" key="1">
    <source>
        <dbReference type="ARBA" id="ARBA00004123"/>
    </source>
</evidence>
<dbReference type="PROSITE" id="PS00036">
    <property type="entry name" value="BZIP_BASIC"/>
    <property type="match status" value="1"/>
</dbReference>
<protein>
    <recommendedName>
        <fullName evidence="7">BZIP domain-containing protein</fullName>
    </recommendedName>
</protein>
<evidence type="ECO:0000313" key="8">
    <source>
        <dbReference type="EMBL" id="KAF2302121.1"/>
    </source>
</evidence>
<dbReference type="PANTHER" id="PTHR34686">
    <property type="entry name" value="MATERNAL EFFECT EMBRYO ARREST PROTEIN"/>
    <property type="match status" value="1"/>
</dbReference>
<dbReference type="SMART" id="SM00338">
    <property type="entry name" value="BRLZ"/>
    <property type="match status" value="1"/>
</dbReference>
<keyword evidence="4" id="KW-0804">Transcription</keyword>
<dbReference type="FunFam" id="1.20.5.170:FF:000020">
    <property type="entry name" value="BZIP transcription factor"/>
    <property type="match status" value="1"/>
</dbReference>
<feature type="region of interest" description="Disordered" evidence="6">
    <location>
        <begin position="179"/>
        <end position="198"/>
    </location>
</feature>
<sequence>MVGQLTVTKPSRSDEVLDANRQLQIANQIRAQFDSIAPKRPAKPNRSESDTTTPKSAPSDADQISIPELDRLRSLQSQSSVIFSGEGAVVEQDEFVETHYYKELDSIDKQHHMTGSGFIRVVGEENTNGYNIELPTVHGTGSLVSGCRSNPATNDWTPSPVNDQNSLLMKMLSNASIDEKKRKRMTSNRESARRSRMRRQKKVYDLINEKVELEKRLNEDNHKYVAKCQIFLVLESENEVLRAKKMELIQYLKYLNQILISYKESESNDSLQVSEPFMNLSKGL</sequence>
<evidence type="ECO:0000256" key="3">
    <source>
        <dbReference type="ARBA" id="ARBA00023125"/>
    </source>
</evidence>
<feature type="region of interest" description="Disordered" evidence="6">
    <location>
        <begin position="30"/>
        <end position="63"/>
    </location>
</feature>
<keyword evidence="2" id="KW-0805">Transcription regulation</keyword>
<evidence type="ECO:0000256" key="5">
    <source>
        <dbReference type="ARBA" id="ARBA00023242"/>
    </source>
</evidence>
<dbReference type="PROSITE" id="PS50217">
    <property type="entry name" value="BZIP"/>
    <property type="match status" value="1"/>
</dbReference>
<dbReference type="GO" id="GO:0003677">
    <property type="term" value="F:DNA binding"/>
    <property type="evidence" value="ECO:0007669"/>
    <property type="project" value="UniProtKB-KW"/>
</dbReference>
<dbReference type="InterPro" id="IPR046347">
    <property type="entry name" value="bZIP_sf"/>
</dbReference>
<dbReference type="EMBL" id="JAAGAX010000010">
    <property type="protein sequence ID" value="KAF2302121.1"/>
    <property type="molecule type" value="Genomic_DNA"/>
</dbReference>
<comment type="subcellular location">
    <subcellularLocation>
        <location evidence="1">Nucleus</location>
    </subcellularLocation>
</comment>
<dbReference type="CDD" id="cd14702">
    <property type="entry name" value="bZIP_plant_GBF1"/>
    <property type="match status" value="1"/>
</dbReference>
<dbReference type="GO" id="GO:0046983">
    <property type="term" value="F:protein dimerization activity"/>
    <property type="evidence" value="ECO:0007669"/>
    <property type="project" value="UniProtKB-ARBA"/>
</dbReference>
<gene>
    <name evidence="8" type="ORF">GH714_032855</name>
</gene>
<keyword evidence="3" id="KW-0238">DNA-binding</keyword>
<keyword evidence="9" id="KW-1185">Reference proteome</keyword>
<dbReference type="PANTHER" id="PTHR34686:SF1">
    <property type="entry name" value="MATERNAL EFFECT EMBRYO ARREST 59"/>
    <property type="match status" value="1"/>
</dbReference>
<evidence type="ECO:0000256" key="6">
    <source>
        <dbReference type="SAM" id="MobiDB-lite"/>
    </source>
</evidence>
<evidence type="ECO:0000259" key="7">
    <source>
        <dbReference type="PROSITE" id="PS50217"/>
    </source>
</evidence>
<organism evidence="8 9">
    <name type="scientific">Hevea brasiliensis</name>
    <name type="common">Para rubber tree</name>
    <name type="synonym">Siphonia brasiliensis</name>
    <dbReference type="NCBI Taxonomy" id="3981"/>
    <lineage>
        <taxon>Eukaryota</taxon>
        <taxon>Viridiplantae</taxon>
        <taxon>Streptophyta</taxon>
        <taxon>Embryophyta</taxon>
        <taxon>Tracheophyta</taxon>
        <taxon>Spermatophyta</taxon>
        <taxon>Magnoliopsida</taxon>
        <taxon>eudicotyledons</taxon>
        <taxon>Gunneridae</taxon>
        <taxon>Pentapetalae</taxon>
        <taxon>rosids</taxon>
        <taxon>fabids</taxon>
        <taxon>Malpighiales</taxon>
        <taxon>Euphorbiaceae</taxon>
        <taxon>Crotonoideae</taxon>
        <taxon>Micrandreae</taxon>
        <taxon>Hevea</taxon>
    </lineage>
</organism>
<feature type="domain" description="BZIP" evidence="7">
    <location>
        <begin position="178"/>
        <end position="216"/>
    </location>
</feature>
<dbReference type="AlphaFoldDB" id="A0A6A6LL15"/>
<evidence type="ECO:0000256" key="2">
    <source>
        <dbReference type="ARBA" id="ARBA00023015"/>
    </source>
</evidence>
<dbReference type="GO" id="GO:0003700">
    <property type="term" value="F:DNA-binding transcription factor activity"/>
    <property type="evidence" value="ECO:0007669"/>
    <property type="project" value="InterPro"/>
</dbReference>